<dbReference type="PROSITE" id="PS00814">
    <property type="entry name" value="ADX"/>
    <property type="match status" value="1"/>
</dbReference>
<evidence type="ECO:0008006" key="4">
    <source>
        <dbReference type="Google" id="ProtNLM"/>
    </source>
</evidence>
<accession>A0ABQ7NIS6</accession>
<gene>
    <name evidence="2" type="primary">A02p035970.1_BraROA</name>
    <name evidence="2" type="ORF">IGI04_007106</name>
</gene>
<keyword evidence="1" id="KW-0732">Signal</keyword>
<protein>
    <recommendedName>
        <fullName evidence="4">Defensin-like protein</fullName>
    </recommendedName>
</protein>
<name>A0ABQ7NIS6_BRACM</name>
<evidence type="ECO:0000256" key="1">
    <source>
        <dbReference type="SAM" id="SignalP"/>
    </source>
</evidence>
<reference evidence="2 3" key="1">
    <citation type="submission" date="2021-03" db="EMBL/GenBank/DDBJ databases">
        <authorList>
            <person name="King G.J."/>
            <person name="Bancroft I."/>
            <person name="Baten A."/>
            <person name="Bloomfield J."/>
            <person name="Borpatragohain P."/>
            <person name="He Z."/>
            <person name="Irish N."/>
            <person name="Irwin J."/>
            <person name="Liu K."/>
            <person name="Mauleon R.P."/>
            <person name="Moore J."/>
            <person name="Morris R."/>
            <person name="Ostergaard L."/>
            <person name="Wang B."/>
            <person name="Wells R."/>
        </authorList>
    </citation>
    <scope>NUCLEOTIDE SEQUENCE [LARGE SCALE GENOMIC DNA]</scope>
    <source>
        <strain evidence="2">R-o-18</strain>
        <tissue evidence="2">Leaf</tissue>
    </source>
</reference>
<evidence type="ECO:0000313" key="3">
    <source>
        <dbReference type="Proteomes" id="UP000823674"/>
    </source>
</evidence>
<dbReference type="Proteomes" id="UP000823674">
    <property type="component" value="Chromosome A02"/>
</dbReference>
<feature type="chain" id="PRO_5046854064" description="Defensin-like protein" evidence="1">
    <location>
        <begin position="24"/>
        <end position="154"/>
    </location>
</feature>
<keyword evidence="3" id="KW-1185">Reference proteome</keyword>
<organism evidence="2 3">
    <name type="scientific">Brassica rapa subsp. trilocularis</name>
    <dbReference type="NCBI Taxonomy" id="1813537"/>
    <lineage>
        <taxon>Eukaryota</taxon>
        <taxon>Viridiplantae</taxon>
        <taxon>Streptophyta</taxon>
        <taxon>Embryophyta</taxon>
        <taxon>Tracheophyta</taxon>
        <taxon>Spermatophyta</taxon>
        <taxon>Magnoliopsida</taxon>
        <taxon>eudicotyledons</taxon>
        <taxon>Gunneridae</taxon>
        <taxon>Pentapetalae</taxon>
        <taxon>rosids</taxon>
        <taxon>malvids</taxon>
        <taxon>Brassicales</taxon>
        <taxon>Brassicaceae</taxon>
        <taxon>Brassiceae</taxon>
        <taxon>Brassica</taxon>
    </lineage>
</organism>
<proteinExistence type="predicted"/>
<comment type="caution">
    <text evidence="2">The sequence shown here is derived from an EMBL/GenBank/DDBJ whole genome shotgun (WGS) entry which is preliminary data.</text>
</comment>
<sequence length="154" mass="17142">MAKSTSSLVVAIIYLMMFSLVEENMGCEVDYGSCKDIGNCEVMCMVKFGSAATGYCVGGNETGRWACEGSLACSTCHVILYYGCFTFLVSVSVNSCSSTCSLKFLLLFRIDISGFQIKEHALLFQLIHAFHHQHILRALELRLVLQIEHCFAWK</sequence>
<feature type="signal peptide" evidence="1">
    <location>
        <begin position="1"/>
        <end position="23"/>
    </location>
</feature>
<dbReference type="EMBL" id="JADBGQ010000002">
    <property type="protein sequence ID" value="KAG5410787.1"/>
    <property type="molecule type" value="Genomic_DNA"/>
</dbReference>
<dbReference type="InterPro" id="IPR018298">
    <property type="entry name" value="Adrenodoxin_Fe-S_BS"/>
</dbReference>
<evidence type="ECO:0000313" key="2">
    <source>
        <dbReference type="EMBL" id="KAG5410787.1"/>
    </source>
</evidence>